<keyword evidence="4" id="KW-1185">Reference proteome</keyword>
<dbReference type="PROSITE" id="PS50937">
    <property type="entry name" value="HTH_MERR_2"/>
    <property type="match status" value="1"/>
</dbReference>
<dbReference type="PANTHER" id="PTHR30204:SF97">
    <property type="entry name" value="MERR FAMILY REGULATORY PROTEIN"/>
    <property type="match status" value="1"/>
</dbReference>
<accession>A0A6M6JHL1</accession>
<dbReference type="InterPro" id="IPR009061">
    <property type="entry name" value="DNA-bd_dom_put_sf"/>
</dbReference>
<organism evidence="3 4">
    <name type="scientific">Pseudonocardia broussonetiae</name>
    <dbReference type="NCBI Taxonomy" id="2736640"/>
    <lineage>
        <taxon>Bacteria</taxon>
        <taxon>Bacillati</taxon>
        <taxon>Actinomycetota</taxon>
        <taxon>Actinomycetes</taxon>
        <taxon>Pseudonocardiales</taxon>
        <taxon>Pseudonocardiaceae</taxon>
        <taxon>Pseudonocardia</taxon>
    </lineage>
</organism>
<evidence type="ECO:0000313" key="3">
    <source>
        <dbReference type="EMBL" id="QJY47528.1"/>
    </source>
</evidence>
<sequence length="303" mass="31058">MTAQHPGPEPVWTAGAVARRIGVAPSTLRSWSRRHGLTATGHREGAHRRYTEHDLAVLQAVRRLVGEGVPVAVAAGIARATAERPAPAPAQEAAPPRRPITQALVRGALRLDADAVLGALTSALAADGVTPVWERSCVPALRSVGRRAGADEACIGVEHLLSWCLTTALHRHSARYGSRDAPSPRVLLGCTDGERHQLGLDALHAALAERGVAATAFGASLPTAAVVAAAQARPTDVAVLWSQTPRTGRPGVLRELLPLAGTVLAAGPGWSGTRLPAGVVPVTSLGGALDAVLAARPLAVAGG</sequence>
<reference evidence="3 4" key="1">
    <citation type="submission" date="2020-05" db="EMBL/GenBank/DDBJ databases">
        <authorList>
            <person name="Mo P."/>
        </authorList>
    </citation>
    <scope>NUCLEOTIDE SEQUENCE [LARGE SCALE GENOMIC DNA]</scope>
    <source>
        <strain evidence="3 4">Gen01</strain>
    </source>
</reference>
<dbReference type="InterPro" id="IPR003759">
    <property type="entry name" value="Cbl-bd_cap"/>
</dbReference>
<dbReference type="GO" id="GO:0031419">
    <property type="term" value="F:cobalamin binding"/>
    <property type="evidence" value="ECO:0007669"/>
    <property type="project" value="InterPro"/>
</dbReference>
<dbReference type="Pfam" id="PF02607">
    <property type="entry name" value="B12-binding_2"/>
    <property type="match status" value="1"/>
</dbReference>
<dbReference type="InterPro" id="IPR000551">
    <property type="entry name" value="MerR-type_HTH_dom"/>
</dbReference>
<dbReference type="Gene3D" id="1.10.1660.10">
    <property type="match status" value="1"/>
</dbReference>
<gene>
    <name evidence="3" type="ORF">HOP40_18330</name>
</gene>
<name>A0A6M6JHL1_9PSEU</name>
<dbReference type="InterPro" id="IPR036594">
    <property type="entry name" value="Meth_synthase_dom"/>
</dbReference>
<evidence type="ECO:0000256" key="1">
    <source>
        <dbReference type="ARBA" id="ARBA00023125"/>
    </source>
</evidence>
<dbReference type="GO" id="GO:0003700">
    <property type="term" value="F:DNA-binding transcription factor activity"/>
    <property type="evidence" value="ECO:0007669"/>
    <property type="project" value="InterPro"/>
</dbReference>
<dbReference type="InterPro" id="IPR047057">
    <property type="entry name" value="MerR_fam"/>
</dbReference>
<evidence type="ECO:0000259" key="2">
    <source>
        <dbReference type="PROSITE" id="PS50937"/>
    </source>
</evidence>
<dbReference type="SUPFAM" id="SSF52242">
    <property type="entry name" value="Cobalamin (vitamin B12)-binding domain"/>
    <property type="match status" value="1"/>
</dbReference>
<dbReference type="Gene3D" id="1.10.1240.10">
    <property type="entry name" value="Methionine synthase domain"/>
    <property type="match status" value="1"/>
</dbReference>
<dbReference type="InterPro" id="IPR036724">
    <property type="entry name" value="Cobalamin-bd_sf"/>
</dbReference>
<keyword evidence="1" id="KW-0238">DNA-binding</keyword>
<dbReference type="Pfam" id="PF13411">
    <property type="entry name" value="MerR_1"/>
    <property type="match status" value="1"/>
</dbReference>
<dbReference type="AlphaFoldDB" id="A0A6M6JHL1"/>
<dbReference type="GO" id="GO:0046872">
    <property type="term" value="F:metal ion binding"/>
    <property type="evidence" value="ECO:0007669"/>
    <property type="project" value="InterPro"/>
</dbReference>
<dbReference type="SUPFAM" id="SSF46955">
    <property type="entry name" value="Putative DNA-binding domain"/>
    <property type="match status" value="1"/>
</dbReference>
<protein>
    <submittedName>
        <fullName evidence="3">MerR family transcriptional regulator</fullName>
    </submittedName>
</protein>
<proteinExistence type="predicted"/>
<dbReference type="RefSeq" id="WP_172160219.1">
    <property type="nucleotide sequence ID" value="NZ_CP053564.1"/>
</dbReference>
<feature type="domain" description="HTH merR-type" evidence="2">
    <location>
        <begin position="11"/>
        <end position="80"/>
    </location>
</feature>
<dbReference type="Proteomes" id="UP000505377">
    <property type="component" value="Chromosome"/>
</dbReference>
<dbReference type="EMBL" id="CP053564">
    <property type="protein sequence ID" value="QJY47528.1"/>
    <property type="molecule type" value="Genomic_DNA"/>
</dbReference>
<dbReference type="Gene3D" id="3.40.50.280">
    <property type="entry name" value="Cobalamin-binding domain"/>
    <property type="match status" value="1"/>
</dbReference>
<dbReference type="SMART" id="SM00422">
    <property type="entry name" value="HTH_MERR"/>
    <property type="match status" value="1"/>
</dbReference>
<dbReference type="PANTHER" id="PTHR30204">
    <property type="entry name" value="REDOX-CYCLING DRUG-SENSING TRANSCRIPTIONAL ACTIVATOR SOXR"/>
    <property type="match status" value="1"/>
</dbReference>
<dbReference type="GO" id="GO:0003677">
    <property type="term" value="F:DNA binding"/>
    <property type="evidence" value="ECO:0007669"/>
    <property type="project" value="UniProtKB-KW"/>
</dbReference>
<dbReference type="KEGG" id="pbro:HOP40_18330"/>
<evidence type="ECO:0000313" key="4">
    <source>
        <dbReference type="Proteomes" id="UP000505377"/>
    </source>
</evidence>